<evidence type="ECO:0000256" key="3">
    <source>
        <dbReference type="ARBA" id="ARBA00022741"/>
    </source>
</evidence>
<dbReference type="GO" id="GO:0016887">
    <property type="term" value="F:ATP hydrolysis activity"/>
    <property type="evidence" value="ECO:0007669"/>
    <property type="project" value="InterPro"/>
</dbReference>
<name>A0A7K0EK59_9BACT</name>
<dbReference type="SUPFAM" id="SSF52540">
    <property type="entry name" value="P-loop containing nucleoside triphosphate hydrolases"/>
    <property type="match status" value="1"/>
</dbReference>
<evidence type="ECO:0000256" key="2">
    <source>
        <dbReference type="ARBA" id="ARBA00022448"/>
    </source>
</evidence>
<keyword evidence="4 6" id="KW-0067">ATP-binding</keyword>
<dbReference type="Pfam" id="PF00005">
    <property type="entry name" value="ABC_tran"/>
    <property type="match status" value="1"/>
</dbReference>
<dbReference type="PANTHER" id="PTHR43335:SF4">
    <property type="entry name" value="ABC TRANSPORTER, ATP-BINDING PROTEIN"/>
    <property type="match status" value="1"/>
</dbReference>
<dbReference type="InterPro" id="IPR003593">
    <property type="entry name" value="AAA+_ATPase"/>
</dbReference>
<dbReference type="EMBL" id="WJXZ01000006">
    <property type="protein sequence ID" value="MRS62112.1"/>
    <property type="molecule type" value="Genomic_DNA"/>
</dbReference>
<keyword evidence="3" id="KW-0547">Nucleotide-binding</keyword>
<dbReference type="Gene3D" id="3.40.50.300">
    <property type="entry name" value="P-loop containing nucleotide triphosphate hydrolases"/>
    <property type="match status" value="1"/>
</dbReference>
<keyword evidence="7" id="KW-1185">Reference proteome</keyword>
<reference evidence="6 7" key="1">
    <citation type="journal article" date="2018" name="Antonie Van Leeuwenhoek">
        <title>Larkinella terrae sp. nov., isolated from soil on Jeju Island, South Korea.</title>
        <authorList>
            <person name="Ten L.N."/>
            <person name="Jeon J."/>
            <person name="Park S.J."/>
            <person name="Park S."/>
            <person name="Lee S.Y."/>
            <person name="Kim M.K."/>
            <person name="Jung H.Y."/>
        </authorList>
    </citation>
    <scope>NUCLEOTIDE SEQUENCE [LARGE SCALE GENOMIC DNA]</scope>
    <source>
        <strain evidence="6 7">KCTC 52001</strain>
    </source>
</reference>
<dbReference type="GO" id="GO:0005524">
    <property type="term" value="F:ATP binding"/>
    <property type="evidence" value="ECO:0007669"/>
    <property type="project" value="UniProtKB-KW"/>
</dbReference>
<dbReference type="PROSITE" id="PS50893">
    <property type="entry name" value="ABC_TRANSPORTER_2"/>
    <property type="match status" value="1"/>
</dbReference>
<evidence type="ECO:0000313" key="6">
    <source>
        <dbReference type="EMBL" id="MRS62112.1"/>
    </source>
</evidence>
<proteinExistence type="inferred from homology"/>
<dbReference type="OrthoDB" id="9808363at2"/>
<feature type="domain" description="ABC transporter" evidence="5">
    <location>
        <begin position="6"/>
        <end position="233"/>
    </location>
</feature>
<evidence type="ECO:0000313" key="7">
    <source>
        <dbReference type="Proteomes" id="UP000441754"/>
    </source>
</evidence>
<dbReference type="PROSITE" id="PS00211">
    <property type="entry name" value="ABC_TRANSPORTER_1"/>
    <property type="match status" value="1"/>
</dbReference>
<comment type="caution">
    <text evidence="6">The sequence shown here is derived from an EMBL/GenBank/DDBJ whole genome shotgun (WGS) entry which is preliminary data.</text>
</comment>
<dbReference type="RefSeq" id="WP_154175486.1">
    <property type="nucleotide sequence ID" value="NZ_WJXZ01000006.1"/>
</dbReference>
<protein>
    <submittedName>
        <fullName evidence="6">ATP-binding cassette domain-containing protein</fullName>
    </submittedName>
</protein>
<dbReference type="PANTHER" id="PTHR43335">
    <property type="entry name" value="ABC TRANSPORTER, ATP-BINDING PROTEIN"/>
    <property type="match status" value="1"/>
</dbReference>
<dbReference type="InterPro" id="IPR003439">
    <property type="entry name" value="ABC_transporter-like_ATP-bd"/>
</dbReference>
<dbReference type="InterPro" id="IPR027417">
    <property type="entry name" value="P-loop_NTPase"/>
</dbReference>
<comment type="similarity">
    <text evidence="1">Belongs to the ABC transporter superfamily.</text>
</comment>
<evidence type="ECO:0000256" key="4">
    <source>
        <dbReference type="ARBA" id="ARBA00022840"/>
    </source>
</evidence>
<evidence type="ECO:0000259" key="5">
    <source>
        <dbReference type="PROSITE" id="PS50893"/>
    </source>
</evidence>
<keyword evidence="2" id="KW-0813">Transport</keyword>
<sequence length="308" mass="34536">MAPLVIETHHLSHAFRNRLVLHDLNLQVPAGSIFGFLGPNGSGKTTTIRLLLGLIRCPQNAIRLFGKDSRTHRLEILNRLGALIESPALYTHLSGRDNLEVIRLARQVDKKQIDRVLDRVQLSGDAHQKVREYSLGMRQRLGIAMALLGDPDLLILDEPTNGLDPVGIREIRELLIELSQQHGKTVFVSSHLLGEMEKIATHLAILNEGHLHFQGTMAQLQHLQSPVLSVETNDNMAAANLLQHAGYHLQESDAERLVVSISDRRQIAAINHLLLERGMSIYALQMHQQTLEDLFFTLTSHPETVENR</sequence>
<evidence type="ECO:0000256" key="1">
    <source>
        <dbReference type="ARBA" id="ARBA00005417"/>
    </source>
</evidence>
<gene>
    <name evidence="6" type="ORF">GJJ30_12495</name>
</gene>
<dbReference type="Proteomes" id="UP000441754">
    <property type="component" value="Unassembled WGS sequence"/>
</dbReference>
<accession>A0A7K0EK59</accession>
<dbReference type="SMART" id="SM00382">
    <property type="entry name" value="AAA"/>
    <property type="match status" value="1"/>
</dbReference>
<organism evidence="6 7">
    <name type="scientific">Larkinella terrae</name>
    <dbReference type="NCBI Taxonomy" id="2025311"/>
    <lineage>
        <taxon>Bacteria</taxon>
        <taxon>Pseudomonadati</taxon>
        <taxon>Bacteroidota</taxon>
        <taxon>Cytophagia</taxon>
        <taxon>Cytophagales</taxon>
        <taxon>Spirosomataceae</taxon>
        <taxon>Larkinella</taxon>
    </lineage>
</organism>
<dbReference type="CDD" id="cd03268">
    <property type="entry name" value="ABC_BcrA_bacitracin_resist"/>
    <property type="match status" value="1"/>
</dbReference>
<dbReference type="InterPro" id="IPR017871">
    <property type="entry name" value="ABC_transporter-like_CS"/>
</dbReference>
<dbReference type="AlphaFoldDB" id="A0A7K0EK59"/>